<protein>
    <submittedName>
        <fullName evidence="8">Putative cytochrome P450 enzyme</fullName>
    </submittedName>
</protein>
<evidence type="ECO:0000256" key="4">
    <source>
        <dbReference type="ARBA" id="ARBA00023002"/>
    </source>
</evidence>
<dbReference type="GO" id="GO:0004497">
    <property type="term" value="F:monooxygenase activity"/>
    <property type="evidence" value="ECO:0007669"/>
    <property type="project" value="UniProtKB-KW"/>
</dbReference>
<evidence type="ECO:0000256" key="7">
    <source>
        <dbReference type="RuleBase" id="RU000461"/>
    </source>
</evidence>
<dbReference type="InterPro" id="IPR017972">
    <property type="entry name" value="Cyt_P450_CS"/>
</dbReference>
<dbReference type="InterPro" id="IPR036396">
    <property type="entry name" value="Cyt_P450_sf"/>
</dbReference>
<dbReference type="Pfam" id="PF00067">
    <property type="entry name" value="p450"/>
    <property type="match status" value="2"/>
</dbReference>
<dbReference type="Gene3D" id="1.10.630.10">
    <property type="entry name" value="Cytochrome P450"/>
    <property type="match status" value="1"/>
</dbReference>
<dbReference type="PROSITE" id="PS00086">
    <property type="entry name" value="CYTOCHROME_P450"/>
    <property type="match status" value="1"/>
</dbReference>
<keyword evidence="5 7" id="KW-0408">Iron</keyword>
<proteinExistence type="inferred from homology"/>
<evidence type="ECO:0000256" key="2">
    <source>
        <dbReference type="ARBA" id="ARBA00022617"/>
    </source>
</evidence>
<dbReference type="FunFam" id="1.10.630.10:FF:000018">
    <property type="entry name" value="Cytochrome P450 monooxygenase"/>
    <property type="match status" value="1"/>
</dbReference>
<dbReference type="PANTHER" id="PTHR46696:SF1">
    <property type="entry name" value="CYTOCHROME P450 YJIB-RELATED"/>
    <property type="match status" value="1"/>
</dbReference>
<dbReference type="GO" id="GO:0016705">
    <property type="term" value="F:oxidoreductase activity, acting on paired donors, with incorporation or reduction of molecular oxygen"/>
    <property type="evidence" value="ECO:0007669"/>
    <property type="project" value="InterPro"/>
</dbReference>
<dbReference type="AlphaFoldDB" id="Q0H2X2"/>
<keyword evidence="6 7" id="KW-0503">Monooxygenase</keyword>
<evidence type="ECO:0000256" key="6">
    <source>
        <dbReference type="ARBA" id="ARBA00023033"/>
    </source>
</evidence>
<comment type="similarity">
    <text evidence="1 7">Belongs to the cytochrome P450 family.</text>
</comment>
<dbReference type="SUPFAM" id="SSF48264">
    <property type="entry name" value="Cytochrome P450"/>
    <property type="match status" value="1"/>
</dbReference>
<keyword evidence="2 7" id="KW-0349">Heme</keyword>
<name>Q0H2X2_9ACTN</name>
<keyword evidence="4 7" id="KW-0560">Oxidoreductase</keyword>
<dbReference type="InterPro" id="IPR002397">
    <property type="entry name" value="Cyt_P450_B"/>
</dbReference>
<keyword evidence="3 7" id="KW-0479">Metal-binding</keyword>
<evidence type="ECO:0000256" key="5">
    <source>
        <dbReference type="ARBA" id="ARBA00023004"/>
    </source>
</evidence>
<organism evidence="8">
    <name type="scientific">Actinomadura melliaura</name>
    <dbReference type="NCBI Taxonomy" id="360723"/>
    <lineage>
        <taxon>Bacteria</taxon>
        <taxon>Bacillati</taxon>
        <taxon>Actinomycetota</taxon>
        <taxon>Actinomycetes</taxon>
        <taxon>Streptosporangiales</taxon>
        <taxon>Thermomonosporaceae</taxon>
        <taxon>Actinomadura</taxon>
    </lineage>
</organism>
<dbReference type="PANTHER" id="PTHR46696">
    <property type="entry name" value="P450, PUTATIVE (EUROFUNG)-RELATED"/>
    <property type="match status" value="1"/>
</dbReference>
<reference evidence="8" key="1">
    <citation type="journal article" date="2006" name="Chem. Biol.">
        <title>Deciphering indolocarbazole and enediyne aminodideoxypentose biosynthesis through comparative genomics: insights from the AT2433 biosynthetic locus.</title>
        <authorList>
            <person name="Gao Q."/>
            <person name="Zhang C."/>
            <person name="Blanchard S."/>
            <person name="Thorson J.S."/>
        </authorList>
    </citation>
    <scope>NUCLEOTIDE SEQUENCE</scope>
    <source>
        <strain evidence="8">SCC 1655</strain>
    </source>
</reference>
<dbReference type="GO" id="GO:0020037">
    <property type="term" value="F:heme binding"/>
    <property type="evidence" value="ECO:0007669"/>
    <property type="project" value="InterPro"/>
</dbReference>
<evidence type="ECO:0000256" key="1">
    <source>
        <dbReference type="ARBA" id="ARBA00010617"/>
    </source>
</evidence>
<dbReference type="PRINTS" id="PR00359">
    <property type="entry name" value="BP450"/>
</dbReference>
<accession>Q0H2X2</accession>
<dbReference type="GO" id="GO:0005506">
    <property type="term" value="F:iron ion binding"/>
    <property type="evidence" value="ECO:0007669"/>
    <property type="project" value="InterPro"/>
</dbReference>
<evidence type="ECO:0000256" key="3">
    <source>
        <dbReference type="ARBA" id="ARBA00022723"/>
    </source>
</evidence>
<sequence length="401" mass="44367">MNPFDPTGWSTTDLADPYPIYRRYREGDPVHLGAHGTWYLFGHDDITQVLSAPYYGRNPSAAGSTVIPPAHDRLRRMVENWLVFMDPPRHTKIRALLAKRFSPKMVAGLRPRIEQIAARLAKPLRDRPLVDLVDEFAAPFPILVISELLGVPDDRLGWFREQAVTLQEASSARSRRQPDAYARAERAANELTAYFLAEADSRTGTGEDLVTLLVTARTDGEALTREEIAATCVHLLTTGHETTTNLISKSMLALLAHPHLLGELRARPGLLPDAVDELIRFDGPVQMVTRWAYQDDVVHGRKIKRGDKVVLVLGSANRDPSRFDRPDELRLDRRAARHCGFGIGIHFCLGSPLAKAEAEIALRALLAAMPAFGLAGEPVVYADDLVFHGPARLPLTTGVHA</sequence>
<dbReference type="EMBL" id="DQ297453">
    <property type="protein sequence ID" value="ABC02792.1"/>
    <property type="molecule type" value="Genomic_DNA"/>
</dbReference>
<dbReference type="InterPro" id="IPR001128">
    <property type="entry name" value="Cyt_P450"/>
</dbReference>
<gene>
    <name evidence="8" type="primary">atP</name>
</gene>
<dbReference type="CDD" id="cd20625">
    <property type="entry name" value="CYP164-like"/>
    <property type="match status" value="1"/>
</dbReference>
<evidence type="ECO:0000313" key="8">
    <source>
        <dbReference type="EMBL" id="ABC02792.1"/>
    </source>
</evidence>